<dbReference type="EMBL" id="AP017925">
    <property type="protein sequence ID" value="BAW19341.1"/>
    <property type="molecule type" value="Genomic_DNA"/>
</dbReference>
<evidence type="ECO:0008006" key="3">
    <source>
        <dbReference type="Google" id="ProtNLM"/>
    </source>
</evidence>
<evidence type="ECO:0000313" key="1">
    <source>
        <dbReference type="EMBL" id="BAW19341.1"/>
    </source>
</evidence>
<proteinExistence type="predicted"/>
<protein>
    <recommendedName>
        <fullName evidence="3">CYTH domain-containing protein</fullName>
    </recommendedName>
</protein>
<organism evidence="1 2">
    <name type="scientific">Ralstonia phage RP31</name>
    <dbReference type="NCBI Taxonomy" id="1923890"/>
    <lineage>
        <taxon>Viruses</taxon>
        <taxon>Duplodnaviria</taxon>
        <taxon>Heunggongvirae</taxon>
        <taxon>Uroviricota</taxon>
        <taxon>Caudoviricetes</taxon>
        <taxon>Chimalliviridae</taxon>
        <taxon>Ripduovirus</taxon>
        <taxon>Ripduovirus RP12</taxon>
    </lineage>
</organism>
<sequence>MKTNILTQSPLGLASLSFGLLNVALEDLENGEKAKEKEYVWYGRLTNPEELQKAVSQETQKQSSLKGKGGTIRVRETNGMGQVRYTLTGKAYTGRGECDEVSVPVSKDLHEVFRLITGESMDKIRYTFPIEGTDLKWEVDVFIDAQGNPKDWVKIDLEVPETITEWPPLPITLADTIFGGNDVYTPEQRAKLDELYATVFCNKF</sequence>
<dbReference type="Proteomes" id="UP000222950">
    <property type="component" value="Segment"/>
</dbReference>
<dbReference type="InterPro" id="IPR033469">
    <property type="entry name" value="CYTH-like_dom_sf"/>
</dbReference>
<dbReference type="Gene3D" id="2.40.320.10">
    <property type="entry name" value="Hypothetical Protein Pfu-838710-001"/>
    <property type="match status" value="1"/>
</dbReference>
<accession>A0A1L7N1H7</accession>
<evidence type="ECO:0000313" key="2">
    <source>
        <dbReference type="Proteomes" id="UP000222950"/>
    </source>
</evidence>
<reference evidence="1 2" key="1">
    <citation type="submission" date="2016-12" db="EMBL/GenBank/DDBJ databases">
        <title>Characterization of two jumbo phages RP12 and RP31 infecting the phytopathogen Ralstonia solanacearum.</title>
        <authorList>
            <person name="Kawasaki T."/>
            <person name="Yoshikawa G."/>
            <person name="Ogata H."/>
            <person name="Yamada T."/>
        </authorList>
    </citation>
    <scope>NUCLEOTIDE SEQUENCE [LARGE SCALE GENOMIC DNA]</scope>
    <source>
        <strain evidence="1 2">RP31</strain>
    </source>
</reference>
<dbReference type="SUPFAM" id="SSF55154">
    <property type="entry name" value="CYTH-like phosphatases"/>
    <property type="match status" value="1"/>
</dbReference>
<name>A0A1L7N1H7_9CAUD</name>